<keyword evidence="2" id="KW-1185">Reference proteome</keyword>
<evidence type="ECO:0000313" key="1">
    <source>
        <dbReference type="EMBL" id="KAF3437889.1"/>
    </source>
</evidence>
<dbReference type="AlphaFoldDB" id="A0A8K0GTK8"/>
<sequence length="264" mass="30249">MEGSGAILCQISSLKEMLDQVNEEMEANIQITREIESEIVKCSEIEKALAARESELTKTLYMSQFESIGLLSVVDGSKNSLDVLEEQLCSIRRKRDETVTRVNERREGFITLCLEFQKDIDKGNDDELRTLLSEKEFLENEILLLDKKNNTLKSSMLAFVEEILGDLHSGNSALQVEIQNGYQENQKLLKDIDGLKTTLLSTIIIDDDRWIALLLVIQRFSVLFVSQEVIDFKFVKFLTREWISDYLRLNDVRDKIRTICGANG</sequence>
<reference evidence="1" key="1">
    <citation type="submission" date="2020-03" db="EMBL/GenBank/DDBJ databases">
        <title>A high-quality chromosome-level genome assembly of a woody plant with both climbing and erect habits, Rhamnella rubrinervis.</title>
        <authorList>
            <person name="Lu Z."/>
            <person name="Yang Y."/>
            <person name="Zhu X."/>
            <person name="Sun Y."/>
        </authorList>
    </citation>
    <scope>NUCLEOTIDE SEQUENCE</scope>
    <source>
        <strain evidence="1">BYM</strain>
        <tissue evidence="1">Leaf</tissue>
    </source>
</reference>
<comment type="caution">
    <text evidence="1">The sequence shown here is derived from an EMBL/GenBank/DDBJ whole genome shotgun (WGS) entry which is preliminary data.</text>
</comment>
<dbReference type="EMBL" id="VOIH02000009">
    <property type="protein sequence ID" value="KAF3437889.1"/>
    <property type="molecule type" value="Genomic_DNA"/>
</dbReference>
<accession>A0A8K0GTK8</accession>
<organism evidence="1 2">
    <name type="scientific">Rhamnella rubrinervis</name>
    <dbReference type="NCBI Taxonomy" id="2594499"/>
    <lineage>
        <taxon>Eukaryota</taxon>
        <taxon>Viridiplantae</taxon>
        <taxon>Streptophyta</taxon>
        <taxon>Embryophyta</taxon>
        <taxon>Tracheophyta</taxon>
        <taxon>Spermatophyta</taxon>
        <taxon>Magnoliopsida</taxon>
        <taxon>eudicotyledons</taxon>
        <taxon>Gunneridae</taxon>
        <taxon>Pentapetalae</taxon>
        <taxon>rosids</taxon>
        <taxon>fabids</taxon>
        <taxon>Rosales</taxon>
        <taxon>Rhamnaceae</taxon>
        <taxon>rhamnoid group</taxon>
        <taxon>Rhamneae</taxon>
        <taxon>Rhamnella</taxon>
    </lineage>
</organism>
<evidence type="ECO:0000313" key="2">
    <source>
        <dbReference type="Proteomes" id="UP000796880"/>
    </source>
</evidence>
<protein>
    <submittedName>
        <fullName evidence="1">Uncharacterized protein</fullName>
    </submittedName>
</protein>
<dbReference type="Proteomes" id="UP000796880">
    <property type="component" value="Unassembled WGS sequence"/>
</dbReference>
<gene>
    <name evidence="1" type="ORF">FNV43_RR20645</name>
</gene>
<proteinExistence type="predicted"/>
<dbReference type="OrthoDB" id="780314at2759"/>
<name>A0A8K0GTK8_9ROSA</name>